<organism evidence="1 2">
    <name type="scientific">Pseudorhizobium tarimense</name>
    <dbReference type="NCBI Taxonomy" id="1079109"/>
    <lineage>
        <taxon>Bacteria</taxon>
        <taxon>Pseudomonadati</taxon>
        <taxon>Pseudomonadota</taxon>
        <taxon>Alphaproteobacteria</taxon>
        <taxon>Hyphomicrobiales</taxon>
        <taxon>Rhizobiaceae</taxon>
        <taxon>Rhizobium/Agrobacterium group</taxon>
        <taxon>Pseudorhizobium</taxon>
    </lineage>
</organism>
<dbReference type="Proteomes" id="UP001549031">
    <property type="component" value="Unassembled WGS sequence"/>
</dbReference>
<keyword evidence="2" id="KW-1185">Reference proteome</keyword>
<reference evidence="1 2" key="1">
    <citation type="submission" date="2024-06" db="EMBL/GenBank/DDBJ databases">
        <title>Genomic Encyclopedia of Type Strains, Phase IV (KMG-IV): sequencing the most valuable type-strain genomes for metagenomic binning, comparative biology and taxonomic classification.</title>
        <authorList>
            <person name="Goeker M."/>
        </authorList>
    </citation>
    <scope>NUCLEOTIDE SEQUENCE [LARGE SCALE GENOMIC DNA]</scope>
    <source>
        <strain evidence="1 2">DSM 105042</strain>
    </source>
</reference>
<gene>
    <name evidence="1" type="ORF">ABID21_004184</name>
</gene>
<proteinExistence type="predicted"/>
<comment type="caution">
    <text evidence="1">The sequence shown here is derived from an EMBL/GenBank/DDBJ whole genome shotgun (WGS) entry which is preliminary data.</text>
</comment>
<evidence type="ECO:0000313" key="1">
    <source>
        <dbReference type="EMBL" id="MET3588051.1"/>
    </source>
</evidence>
<evidence type="ECO:0000313" key="2">
    <source>
        <dbReference type="Proteomes" id="UP001549031"/>
    </source>
</evidence>
<sequence>MNEFNRFGRNGGCNGSQEQDVASATYNCALRIRSFGTEGIMFENVDFAYSHLCQ</sequence>
<name>A0ABV2HBX3_9HYPH</name>
<dbReference type="EMBL" id="JBEPLJ010000019">
    <property type="protein sequence ID" value="MET3588051.1"/>
    <property type="molecule type" value="Genomic_DNA"/>
</dbReference>
<protein>
    <submittedName>
        <fullName evidence="1">Uncharacterized protein</fullName>
    </submittedName>
</protein>
<accession>A0ABV2HBX3</accession>